<dbReference type="InterPro" id="IPR036249">
    <property type="entry name" value="Thioredoxin-like_sf"/>
</dbReference>
<organism evidence="1 2">
    <name type="scientific">Mergibacter septicus</name>
    <dbReference type="NCBI Taxonomy" id="221402"/>
    <lineage>
        <taxon>Bacteria</taxon>
        <taxon>Pseudomonadati</taxon>
        <taxon>Pseudomonadota</taxon>
        <taxon>Gammaproteobacteria</taxon>
        <taxon>Pasteurellales</taxon>
        <taxon>Pasteurellaceae</taxon>
        <taxon>Mergibacter</taxon>
    </lineage>
</organism>
<dbReference type="Gene3D" id="3.40.30.10">
    <property type="entry name" value="Glutaredoxin"/>
    <property type="match status" value="1"/>
</dbReference>
<dbReference type="PANTHER" id="PTHR35891:SF2">
    <property type="entry name" value="THIOL:DISULFIDE INTERCHANGE PROTEIN DSBA"/>
    <property type="match status" value="1"/>
</dbReference>
<dbReference type="Proteomes" id="UP000955338">
    <property type="component" value="Chromosome"/>
</dbReference>
<proteinExistence type="predicted"/>
<gene>
    <name evidence="1" type="ORF">CEP48_01710</name>
</gene>
<dbReference type="InterPro" id="IPR050824">
    <property type="entry name" value="Thiol_disulfide_DsbA"/>
</dbReference>
<accession>A0A8D4IW73</accession>
<keyword evidence="2" id="KW-1185">Reference proteome</keyword>
<evidence type="ECO:0000313" key="2">
    <source>
        <dbReference type="Proteomes" id="UP000955338"/>
    </source>
</evidence>
<sequence length="215" mass="24378">MKLNYFLFLVLAVLLPLKAIGETYQFESGKDFQTYKMPIGQAILPNGKVPIQFFFQYNCQPCLTASDNLRLYLKQYSDKVSIDNIPAAVKDEEAHAKIYYALKSVKGSGIADLLLFDSTYADKNSKYTETFSNWLQRHSINQDSVEEAINSPSVLLETKQAIENTQKYGVVTVPFAVVGGRYVLTKSTLFNSDYTTDVLNFLVNKLHEQEKEVKN</sequence>
<dbReference type="AlphaFoldDB" id="A0A8D4IW73"/>
<dbReference type="EMBL" id="CP022011">
    <property type="protein sequence ID" value="QDJ14215.1"/>
    <property type="molecule type" value="Genomic_DNA"/>
</dbReference>
<dbReference type="SUPFAM" id="SSF52833">
    <property type="entry name" value="Thioredoxin-like"/>
    <property type="match status" value="1"/>
</dbReference>
<protein>
    <submittedName>
        <fullName evidence="1">Uncharacterized protein</fullName>
    </submittedName>
</protein>
<dbReference type="RefSeq" id="WP_261919704.1">
    <property type="nucleotide sequence ID" value="NZ_CP022011.1"/>
</dbReference>
<dbReference type="PANTHER" id="PTHR35891">
    <property type="entry name" value="THIOL:DISULFIDE INTERCHANGE PROTEIN DSBA"/>
    <property type="match status" value="1"/>
</dbReference>
<evidence type="ECO:0000313" key="1">
    <source>
        <dbReference type="EMBL" id="QDJ14215.1"/>
    </source>
</evidence>
<name>A0A8D4IW73_9PAST</name>
<reference evidence="1" key="1">
    <citation type="submission" date="2017-06" db="EMBL/GenBank/DDBJ databases">
        <title>Genome sequencing of pathogenic and non-pathogenic strains within Bisgaard taxon 40.</title>
        <authorList>
            <person name="Ladner J.T."/>
            <person name="Lovett S.P."/>
            <person name="Koroleva G."/>
            <person name="Lorch J.M."/>
        </authorList>
    </citation>
    <scope>NUCLEOTIDE SEQUENCE</scope>
    <source>
        <strain evidence="1">27576-1-I1</strain>
    </source>
</reference>